<dbReference type="RefSeq" id="WP_147670227.1">
    <property type="nucleotide sequence ID" value="NZ_VDUW01000012.1"/>
</dbReference>
<dbReference type="PRINTS" id="PR00506">
    <property type="entry name" value="D21N6MTFRASE"/>
</dbReference>
<keyword evidence="3 7" id="KW-0808">Transferase</keyword>
<keyword evidence="2 7" id="KW-0489">Methyltransferase</keyword>
<dbReference type="OrthoDB" id="9800801at2"/>
<evidence type="ECO:0000256" key="5">
    <source>
        <dbReference type="ARBA" id="ARBA00022747"/>
    </source>
</evidence>
<reference evidence="7 8" key="1">
    <citation type="submission" date="2019-06" db="EMBL/GenBank/DDBJ databases">
        <title>Cerasibacillus sp. nov., isolated from maize field.</title>
        <authorList>
            <person name="Lin S.-Y."/>
            <person name="Tsai C.-F."/>
            <person name="Young C.-C."/>
        </authorList>
    </citation>
    <scope>NUCLEOTIDE SEQUENCE [LARGE SCALE GENOMIC DNA]</scope>
    <source>
        <strain evidence="7 8">CC-CFT480</strain>
    </source>
</reference>
<evidence type="ECO:0000256" key="1">
    <source>
        <dbReference type="ARBA" id="ARBA00006594"/>
    </source>
</evidence>
<dbReference type="InterPro" id="IPR029063">
    <property type="entry name" value="SAM-dependent_MTases_sf"/>
</dbReference>
<evidence type="ECO:0000256" key="4">
    <source>
        <dbReference type="ARBA" id="ARBA00022691"/>
    </source>
</evidence>
<keyword evidence="5" id="KW-0680">Restriction system</keyword>
<sequence>MDKLDGKTFDVVEDNIEKMKELFPDIFTEDKIDMDKFMLTLGEHVEKDKERYEFTWNGKTEAIQMAQKQTTGTLRPCKDESVKWDTTQNLFIQGDNLEVLRILQNSYRNKIKMIYIDPPYNTGKDFVYKDDFRDNVKNYKERIEENMKSNAETNGRFHTDWLNMMYPRLKIARNLLNEKGVIFVSIDDIELANLRKVMNEVFGEENLLAELIWDLGTGTQAGHFTRSHEYILCFAKDKNLLPNFSGGEGIIEDRANKKISNKNPSSTFKFPAGTEFNAPDGTELIGEWGGSEKVKLIEGKMIAQHGKLVEDIILEAGWSMKNQMKAWFDGEEVFDSKGQKVIKFFFNSNGVLRYQKERSIINPATILKDKGSTKIGSKIVHRLLGMDIFDFPKPVSLIKFLVELVTDEDDIILDFFAGSGTTAHAVMELNAEDGKNRRFIMVQLDERLSDNSNASINRFDNIAQISALRIKNAGESLPVNLDNGYKVFKLDETNLQAWDEESLDLEKDLLDMIDPVKEGRTQEDVVYEVLLKYGVDLTVPITQKEIAGKAVYDVGMGYLLICLERDLTLEIIEQIAELKPARVVFYDEGFKDDTVRTNAQQILKRHNVEDIRVI</sequence>
<accession>A0A5C8NGS9</accession>
<evidence type="ECO:0000313" key="7">
    <source>
        <dbReference type="EMBL" id="TXL61104.1"/>
    </source>
</evidence>
<dbReference type="SUPFAM" id="SSF53335">
    <property type="entry name" value="S-adenosyl-L-methionine-dependent methyltransferases"/>
    <property type="match status" value="1"/>
</dbReference>
<dbReference type="EMBL" id="VDUW01000012">
    <property type="protein sequence ID" value="TXL61104.1"/>
    <property type="molecule type" value="Genomic_DNA"/>
</dbReference>
<dbReference type="Gene3D" id="3.40.50.150">
    <property type="entry name" value="Vaccinia Virus protein VP39"/>
    <property type="match status" value="1"/>
</dbReference>
<dbReference type="InterPro" id="IPR002295">
    <property type="entry name" value="N4/N6-MTase_EcoPI_Mod-like"/>
</dbReference>
<dbReference type="Pfam" id="PF01555">
    <property type="entry name" value="N6_N4_Mtase"/>
    <property type="match status" value="1"/>
</dbReference>
<feature type="domain" description="DNA methylase N-4/N-6" evidence="6">
    <location>
        <begin position="111"/>
        <end position="448"/>
    </location>
</feature>
<dbReference type="GO" id="GO:0032259">
    <property type="term" value="P:methylation"/>
    <property type="evidence" value="ECO:0007669"/>
    <property type="project" value="UniProtKB-KW"/>
</dbReference>
<evidence type="ECO:0000313" key="8">
    <source>
        <dbReference type="Proteomes" id="UP000321574"/>
    </source>
</evidence>
<evidence type="ECO:0000259" key="6">
    <source>
        <dbReference type="Pfam" id="PF01555"/>
    </source>
</evidence>
<dbReference type="GO" id="GO:0003677">
    <property type="term" value="F:DNA binding"/>
    <property type="evidence" value="ECO:0007669"/>
    <property type="project" value="InterPro"/>
</dbReference>
<comment type="caution">
    <text evidence="7">The sequence shown here is derived from an EMBL/GenBank/DDBJ whole genome shotgun (WGS) entry which is preliminary data.</text>
</comment>
<dbReference type="GO" id="GO:0008170">
    <property type="term" value="F:N-methyltransferase activity"/>
    <property type="evidence" value="ECO:0007669"/>
    <property type="project" value="InterPro"/>
</dbReference>
<evidence type="ECO:0000256" key="2">
    <source>
        <dbReference type="ARBA" id="ARBA00022603"/>
    </source>
</evidence>
<comment type="similarity">
    <text evidence="1">Belongs to the N(4)/N(6)-methyltransferase family.</text>
</comment>
<keyword evidence="8" id="KW-1185">Reference proteome</keyword>
<keyword evidence="4" id="KW-0949">S-adenosyl-L-methionine</keyword>
<dbReference type="AlphaFoldDB" id="A0A5C8NGS9"/>
<evidence type="ECO:0000256" key="3">
    <source>
        <dbReference type="ARBA" id="ARBA00022679"/>
    </source>
</evidence>
<gene>
    <name evidence="7" type="ORF">FHP05_13545</name>
</gene>
<dbReference type="PROSITE" id="PS00092">
    <property type="entry name" value="N6_MTASE"/>
    <property type="match status" value="1"/>
</dbReference>
<dbReference type="InterPro" id="IPR002052">
    <property type="entry name" value="DNA_methylase_N6_adenine_CS"/>
</dbReference>
<dbReference type="GO" id="GO:0009307">
    <property type="term" value="P:DNA restriction-modification system"/>
    <property type="evidence" value="ECO:0007669"/>
    <property type="project" value="UniProtKB-KW"/>
</dbReference>
<proteinExistence type="inferred from homology"/>
<protein>
    <submittedName>
        <fullName evidence="7">Site-specific DNA-methyltransferase</fullName>
    </submittedName>
</protein>
<name>A0A5C8NGS9_9BACI</name>
<dbReference type="Proteomes" id="UP000321574">
    <property type="component" value="Unassembled WGS sequence"/>
</dbReference>
<dbReference type="InterPro" id="IPR002941">
    <property type="entry name" value="DNA_methylase_N4/N6"/>
</dbReference>
<dbReference type="PIRSF" id="PIRSF015855">
    <property type="entry name" value="TypeIII_Mtase_mKpnI"/>
    <property type="match status" value="1"/>
</dbReference>
<organism evidence="7 8">
    <name type="scientific">Cerasibacillus terrae</name>
    <dbReference type="NCBI Taxonomy" id="2498845"/>
    <lineage>
        <taxon>Bacteria</taxon>
        <taxon>Bacillati</taxon>
        <taxon>Bacillota</taxon>
        <taxon>Bacilli</taxon>
        <taxon>Bacillales</taxon>
        <taxon>Bacillaceae</taxon>
        <taxon>Cerasibacillus</taxon>
    </lineage>
</organism>